<protein>
    <submittedName>
        <fullName evidence="5">Glycoside hydrolase family 3</fullName>
    </submittedName>
</protein>
<dbReference type="AlphaFoldDB" id="A0A9D5K105"/>
<evidence type="ECO:0000313" key="5">
    <source>
        <dbReference type="EMBL" id="MBD3327545.1"/>
    </source>
</evidence>
<dbReference type="PANTHER" id="PTHR30480:SF16">
    <property type="entry name" value="GLYCOSIDE HYDROLASE FAMILY 3 DOMAIN PROTEIN"/>
    <property type="match status" value="1"/>
</dbReference>
<reference evidence="5" key="1">
    <citation type="submission" date="2019-11" db="EMBL/GenBank/DDBJ databases">
        <title>Microbial mats filling the niche in hypersaline microbial mats.</title>
        <authorList>
            <person name="Wong H.L."/>
            <person name="Macleod F.I."/>
            <person name="White R.A. III"/>
            <person name="Burns B.P."/>
        </authorList>
    </citation>
    <scope>NUCLEOTIDE SEQUENCE</scope>
    <source>
        <strain evidence="5">Rbin_158</strain>
    </source>
</reference>
<dbReference type="InterPro" id="IPR050226">
    <property type="entry name" value="NagZ_Beta-hexosaminidase"/>
</dbReference>
<dbReference type="Proteomes" id="UP000649604">
    <property type="component" value="Unassembled WGS sequence"/>
</dbReference>
<dbReference type="SUPFAM" id="SSF51445">
    <property type="entry name" value="(Trans)glycosidases"/>
    <property type="match status" value="1"/>
</dbReference>
<organism evidence="5 6">
    <name type="scientific">candidate division KSB3 bacterium</name>
    <dbReference type="NCBI Taxonomy" id="2044937"/>
    <lineage>
        <taxon>Bacteria</taxon>
        <taxon>candidate division KSB3</taxon>
    </lineage>
</organism>
<dbReference type="InterPro" id="IPR017853">
    <property type="entry name" value="GH"/>
</dbReference>
<evidence type="ECO:0000256" key="1">
    <source>
        <dbReference type="ARBA" id="ARBA00005336"/>
    </source>
</evidence>
<dbReference type="Pfam" id="PF00933">
    <property type="entry name" value="Glyco_hydro_3"/>
    <property type="match status" value="1"/>
</dbReference>
<keyword evidence="3" id="KW-0326">Glycosidase</keyword>
<accession>A0A9D5K105</accession>
<keyword evidence="2 5" id="KW-0378">Hydrolase</keyword>
<name>A0A9D5K105_9BACT</name>
<feature type="domain" description="Glycoside hydrolase family 3 N-terminal" evidence="4">
    <location>
        <begin position="11"/>
        <end position="346"/>
    </location>
</feature>
<dbReference type="EMBL" id="WJJP01000754">
    <property type="protein sequence ID" value="MBD3327545.1"/>
    <property type="molecule type" value="Genomic_DNA"/>
</dbReference>
<dbReference type="GO" id="GO:0004553">
    <property type="term" value="F:hydrolase activity, hydrolyzing O-glycosyl compounds"/>
    <property type="evidence" value="ECO:0007669"/>
    <property type="project" value="InterPro"/>
</dbReference>
<proteinExistence type="inferred from homology"/>
<evidence type="ECO:0000256" key="2">
    <source>
        <dbReference type="ARBA" id="ARBA00022801"/>
    </source>
</evidence>
<dbReference type="GO" id="GO:0009254">
    <property type="term" value="P:peptidoglycan turnover"/>
    <property type="evidence" value="ECO:0007669"/>
    <property type="project" value="TreeGrafter"/>
</dbReference>
<evidence type="ECO:0000313" key="6">
    <source>
        <dbReference type="Proteomes" id="UP000649604"/>
    </source>
</evidence>
<comment type="similarity">
    <text evidence="1">Belongs to the glycosyl hydrolase 3 family.</text>
</comment>
<dbReference type="Gene3D" id="3.20.20.300">
    <property type="entry name" value="Glycoside hydrolase, family 3, N-terminal domain"/>
    <property type="match status" value="1"/>
</dbReference>
<evidence type="ECO:0000259" key="4">
    <source>
        <dbReference type="Pfam" id="PF00933"/>
    </source>
</evidence>
<dbReference type="InterPro" id="IPR036962">
    <property type="entry name" value="Glyco_hydro_3_N_sf"/>
</dbReference>
<gene>
    <name evidence="5" type="ORF">GF339_23370</name>
</gene>
<dbReference type="PANTHER" id="PTHR30480">
    <property type="entry name" value="BETA-HEXOSAMINIDASE-RELATED"/>
    <property type="match status" value="1"/>
</dbReference>
<dbReference type="InterPro" id="IPR001764">
    <property type="entry name" value="Glyco_hydro_3_N"/>
</dbReference>
<evidence type="ECO:0000256" key="3">
    <source>
        <dbReference type="ARBA" id="ARBA00023295"/>
    </source>
</evidence>
<sequence length="354" mass="38748">MSSLTPIDAELAEKIGQMLLVGFRGLDLRDDPSIAQDIQQYHLGGVILFDSDLTTHQPGRNIRDPDQVRRLTHSLHQLSSRPLFVAIDQEGGKVSRLQARAGFSPTVSAAELGQRNQPAATRASAEATATTLADLGFNLNFAPVVDLNINPACPAIGALGRSFSSDPAIVTSHALEWIRAHHARGVLCALKHFPGHGSARQDSHLGWVDVTETWSADELLPYVRIMEAGLCDMIMTAHIFHAGLEPDYPATLSYKILTGLLRQQLGYDGVVISDDLQMQAISSHYDLETAIELAIKGGVDMLLFGNNLVYERDLPGRIVEILTGLVSRGAISPARIDRSYRRIRRLQHRLECLG</sequence>
<comment type="caution">
    <text evidence="5">The sequence shown here is derived from an EMBL/GenBank/DDBJ whole genome shotgun (WGS) entry which is preliminary data.</text>
</comment>
<dbReference type="GO" id="GO:0005975">
    <property type="term" value="P:carbohydrate metabolic process"/>
    <property type="evidence" value="ECO:0007669"/>
    <property type="project" value="InterPro"/>
</dbReference>